<sequence length="66" mass="8487">MKFYIQFTWTYRFSVNFLYNLNVQFDIYLSYYVFIYFYFLPLFGTNKQLFLYFFQFLHHFHIDIQA</sequence>
<dbReference type="EMBL" id="QKYT01000622">
    <property type="protein sequence ID" value="RIA82872.1"/>
    <property type="molecule type" value="Genomic_DNA"/>
</dbReference>
<evidence type="ECO:0000313" key="2">
    <source>
        <dbReference type="EMBL" id="RIA82872.1"/>
    </source>
</evidence>
<evidence type="ECO:0000313" key="3">
    <source>
        <dbReference type="Proteomes" id="UP000265703"/>
    </source>
</evidence>
<keyword evidence="1" id="KW-0472">Membrane</keyword>
<evidence type="ECO:0000256" key="1">
    <source>
        <dbReference type="SAM" id="Phobius"/>
    </source>
</evidence>
<reference evidence="2 3" key="1">
    <citation type="submission" date="2018-06" db="EMBL/GenBank/DDBJ databases">
        <title>Comparative genomics reveals the genomic features of Rhizophagus irregularis, R. cerebriforme, R. diaphanum and Gigaspora rosea, and their symbiotic lifestyle signature.</title>
        <authorList>
            <person name="Morin E."/>
            <person name="San Clemente H."/>
            <person name="Chen E.C.H."/>
            <person name="De La Providencia I."/>
            <person name="Hainaut M."/>
            <person name="Kuo A."/>
            <person name="Kohler A."/>
            <person name="Murat C."/>
            <person name="Tang N."/>
            <person name="Roy S."/>
            <person name="Loubradou J."/>
            <person name="Henrissat B."/>
            <person name="Grigoriev I.V."/>
            <person name="Corradi N."/>
            <person name="Roux C."/>
            <person name="Martin F.M."/>
        </authorList>
    </citation>
    <scope>NUCLEOTIDE SEQUENCE [LARGE SCALE GENOMIC DNA]</scope>
    <source>
        <strain evidence="2 3">DAOM 227022</strain>
    </source>
</reference>
<dbReference type="Proteomes" id="UP000265703">
    <property type="component" value="Unassembled WGS sequence"/>
</dbReference>
<feature type="transmembrane region" description="Helical" evidence="1">
    <location>
        <begin position="27"/>
        <end position="44"/>
    </location>
</feature>
<proteinExistence type="predicted"/>
<comment type="caution">
    <text evidence="2">The sequence shown here is derived from an EMBL/GenBank/DDBJ whole genome shotgun (WGS) entry which is preliminary data.</text>
</comment>
<protein>
    <submittedName>
        <fullName evidence="2">Uncharacterized protein</fullName>
    </submittedName>
</protein>
<accession>A0A397SBK7</accession>
<keyword evidence="3" id="KW-1185">Reference proteome</keyword>
<dbReference type="AlphaFoldDB" id="A0A397SBK7"/>
<organism evidence="2 3">
    <name type="scientific">Glomus cerebriforme</name>
    <dbReference type="NCBI Taxonomy" id="658196"/>
    <lineage>
        <taxon>Eukaryota</taxon>
        <taxon>Fungi</taxon>
        <taxon>Fungi incertae sedis</taxon>
        <taxon>Mucoromycota</taxon>
        <taxon>Glomeromycotina</taxon>
        <taxon>Glomeromycetes</taxon>
        <taxon>Glomerales</taxon>
        <taxon>Glomeraceae</taxon>
        <taxon>Glomus</taxon>
    </lineage>
</organism>
<name>A0A397SBK7_9GLOM</name>
<gene>
    <name evidence="2" type="ORF">C1645_787546</name>
</gene>
<keyword evidence="1" id="KW-1133">Transmembrane helix</keyword>
<keyword evidence="1" id="KW-0812">Transmembrane</keyword>